<reference evidence="1 2" key="1">
    <citation type="submission" date="2020-08" db="EMBL/GenBank/DDBJ databases">
        <title>The Agave Microbiome: Exploring the role of microbial communities in plant adaptations to desert environments.</title>
        <authorList>
            <person name="Partida-Martinez L.P."/>
        </authorList>
    </citation>
    <scope>NUCLEOTIDE SEQUENCE [LARGE SCALE GENOMIC DNA]</scope>
    <source>
        <strain evidence="1 2">RAS26</strain>
    </source>
</reference>
<dbReference type="EMBL" id="JACHVX010000002">
    <property type="protein sequence ID" value="MBB2923039.1"/>
    <property type="molecule type" value="Genomic_DNA"/>
</dbReference>
<dbReference type="RefSeq" id="WP_183295851.1">
    <property type="nucleotide sequence ID" value="NZ_JACHVX010000002.1"/>
</dbReference>
<accession>A0A7W4UF45</accession>
<evidence type="ECO:0000313" key="2">
    <source>
        <dbReference type="Proteomes" id="UP000518206"/>
    </source>
</evidence>
<name>A0A7W4UF45_9CELL</name>
<dbReference type="AlphaFoldDB" id="A0A7W4UF45"/>
<sequence length="71" mass="7078">MGVLLVVELTHASAGPLPRTCAPSTPCLPAPTDTARPGASVVAHGSVLAGTAEVDGVLPSDRYALVTDLDV</sequence>
<reference evidence="1 2" key="2">
    <citation type="submission" date="2020-08" db="EMBL/GenBank/DDBJ databases">
        <authorList>
            <person name="Partida-Martinez L."/>
            <person name="Huntemann M."/>
            <person name="Clum A."/>
            <person name="Wang J."/>
            <person name="Palaniappan K."/>
            <person name="Ritter S."/>
            <person name="Chen I.-M."/>
            <person name="Stamatis D."/>
            <person name="Reddy T."/>
            <person name="O'Malley R."/>
            <person name="Daum C."/>
            <person name="Shapiro N."/>
            <person name="Ivanova N."/>
            <person name="Kyrpides N."/>
            <person name="Woyke T."/>
        </authorList>
    </citation>
    <scope>NUCLEOTIDE SEQUENCE [LARGE SCALE GENOMIC DNA]</scope>
    <source>
        <strain evidence="1 2">RAS26</strain>
    </source>
</reference>
<proteinExistence type="predicted"/>
<gene>
    <name evidence="1" type="ORF">FHR80_001951</name>
</gene>
<protein>
    <submittedName>
        <fullName evidence="1">Uncharacterized protein</fullName>
    </submittedName>
</protein>
<comment type="caution">
    <text evidence="1">The sequence shown here is derived from an EMBL/GenBank/DDBJ whole genome shotgun (WGS) entry which is preliminary data.</text>
</comment>
<dbReference type="Proteomes" id="UP000518206">
    <property type="component" value="Unassembled WGS sequence"/>
</dbReference>
<evidence type="ECO:0000313" key="1">
    <source>
        <dbReference type="EMBL" id="MBB2923039.1"/>
    </source>
</evidence>
<organism evidence="1 2">
    <name type="scientific">Cellulomonas cellasea</name>
    <dbReference type="NCBI Taxonomy" id="43670"/>
    <lineage>
        <taxon>Bacteria</taxon>
        <taxon>Bacillati</taxon>
        <taxon>Actinomycetota</taxon>
        <taxon>Actinomycetes</taxon>
        <taxon>Micrococcales</taxon>
        <taxon>Cellulomonadaceae</taxon>
        <taxon>Cellulomonas</taxon>
    </lineage>
</organism>